<reference evidence="1" key="1">
    <citation type="journal article" date="2020" name="Stud. Mycol.">
        <title>101 Dothideomycetes genomes: a test case for predicting lifestyles and emergence of pathogens.</title>
        <authorList>
            <person name="Haridas S."/>
            <person name="Albert R."/>
            <person name="Binder M."/>
            <person name="Bloem J."/>
            <person name="Labutti K."/>
            <person name="Salamov A."/>
            <person name="Andreopoulos B."/>
            <person name="Baker S."/>
            <person name="Barry K."/>
            <person name="Bills G."/>
            <person name="Bluhm B."/>
            <person name="Cannon C."/>
            <person name="Castanera R."/>
            <person name="Culley D."/>
            <person name="Daum C."/>
            <person name="Ezra D."/>
            <person name="Gonzalez J."/>
            <person name="Henrissat B."/>
            <person name="Kuo A."/>
            <person name="Liang C."/>
            <person name="Lipzen A."/>
            <person name="Lutzoni F."/>
            <person name="Magnuson J."/>
            <person name="Mondo S."/>
            <person name="Nolan M."/>
            <person name="Ohm R."/>
            <person name="Pangilinan J."/>
            <person name="Park H.-J."/>
            <person name="Ramirez L."/>
            <person name="Alfaro M."/>
            <person name="Sun H."/>
            <person name="Tritt A."/>
            <person name="Yoshinaga Y."/>
            <person name="Zwiers L.-H."/>
            <person name="Turgeon B."/>
            <person name="Goodwin S."/>
            <person name="Spatafora J."/>
            <person name="Crous P."/>
            <person name="Grigoriev I."/>
        </authorList>
    </citation>
    <scope>NUCLEOTIDE SEQUENCE</scope>
    <source>
        <strain evidence="1">CBS 480.64</strain>
    </source>
</reference>
<dbReference type="Proteomes" id="UP000799421">
    <property type="component" value="Unassembled WGS sequence"/>
</dbReference>
<proteinExistence type="predicted"/>
<keyword evidence="2" id="KW-1185">Reference proteome</keyword>
<protein>
    <submittedName>
        <fullName evidence="1">Uncharacterized protein</fullName>
    </submittedName>
</protein>
<evidence type="ECO:0000313" key="1">
    <source>
        <dbReference type="EMBL" id="KAF2858709.1"/>
    </source>
</evidence>
<accession>A0A6A7BVF1</accession>
<evidence type="ECO:0000313" key="2">
    <source>
        <dbReference type="Proteomes" id="UP000799421"/>
    </source>
</evidence>
<dbReference type="AlphaFoldDB" id="A0A6A7BVF1"/>
<gene>
    <name evidence="1" type="ORF">K470DRAFT_259522</name>
</gene>
<dbReference type="EMBL" id="MU006004">
    <property type="protein sequence ID" value="KAF2858709.1"/>
    <property type="molecule type" value="Genomic_DNA"/>
</dbReference>
<name>A0A6A7BVF1_9PEZI</name>
<organism evidence="1 2">
    <name type="scientific">Piedraia hortae CBS 480.64</name>
    <dbReference type="NCBI Taxonomy" id="1314780"/>
    <lineage>
        <taxon>Eukaryota</taxon>
        <taxon>Fungi</taxon>
        <taxon>Dikarya</taxon>
        <taxon>Ascomycota</taxon>
        <taxon>Pezizomycotina</taxon>
        <taxon>Dothideomycetes</taxon>
        <taxon>Dothideomycetidae</taxon>
        <taxon>Capnodiales</taxon>
        <taxon>Piedraiaceae</taxon>
        <taxon>Piedraia</taxon>
    </lineage>
</organism>
<sequence>MTTGSIIQWYKQTSFTDPVSEQRVTLDRGKFARFHHDQIGKVERIFTHRDPGGDARIFLCVIDTVSHPCGQFDMITGRPLRQIVAMDPRIIGLPAAHSKRLDIITIAMDDISGAIEEQADSSDLLHVDWNIQFI</sequence>